<dbReference type="RefSeq" id="WP_157707057.1">
    <property type="nucleotide sequence ID" value="NZ_CP034348.1"/>
</dbReference>
<proteinExistence type="predicted"/>
<dbReference type="SUPFAM" id="SSF53649">
    <property type="entry name" value="Alkaline phosphatase-like"/>
    <property type="match status" value="1"/>
</dbReference>
<evidence type="ECO:0000313" key="3">
    <source>
        <dbReference type="Proteomes" id="UP000428330"/>
    </source>
</evidence>
<dbReference type="PANTHER" id="PTHR46615">
    <property type="entry name" value="ARYLSULFATASE K"/>
    <property type="match status" value="1"/>
</dbReference>
<dbReference type="Pfam" id="PF00884">
    <property type="entry name" value="Sulfatase"/>
    <property type="match status" value="1"/>
</dbReference>
<dbReference type="PANTHER" id="PTHR46615:SF1">
    <property type="entry name" value="ARYLSULFATASE K"/>
    <property type="match status" value="1"/>
</dbReference>
<dbReference type="InterPro" id="IPR000917">
    <property type="entry name" value="Sulfatase_N"/>
</dbReference>
<evidence type="ECO:0000259" key="1">
    <source>
        <dbReference type="Pfam" id="PF00884"/>
    </source>
</evidence>
<evidence type="ECO:0000313" key="2">
    <source>
        <dbReference type="EMBL" id="QGX98426.1"/>
    </source>
</evidence>
<keyword evidence="3" id="KW-1185">Reference proteome</keyword>
<dbReference type="Proteomes" id="UP000428330">
    <property type="component" value="Chromosome"/>
</dbReference>
<protein>
    <submittedName>
        <fullName evidence="2">Choline-sulfatase</fullName>
    </submittedName>
</protein>
<sequence length="481" mass="53435">MTNLLILISDEHRRDAMGCAGHKLVKTPNLDALAARGALFENAYTPCPMCVPTRAALACGDYVHRTGYWDSATPYDGTQRSWMHELREAGRDVVSIGKLHFRSGEDDNGFSEEILPMHVVGGVGWAIGLLREEPPDYDAAAELAGDVGRGASSYTDYDLMITQAAEAWLGDRARKQRPWAAFVSLVSPHYPLKAPQDWYDLYDPETVDLPVGYAAEADHPELRHLRRFFKYQEYFDAQRMREARAAYYGLTSFMDDCLGRVLHALEDSGQAEDTLILYVSDHGEMLGDHGYWTKQVMYEASAGVPMILAGPGVPPRRRVRSGASLLDIAATAREVAGLPARAERPGQSLRALAQAPDDPDRTVFSEYHDGGSSTGTFMIRWDRWKYVHYVGYAPQLFDLETDPQEFQDLAPRAAREPHIAAILAEGRARLQRICDPDVVNARCFADQKARIEELGGVDACRNAYVFNHTPAPGETEEGAPL</sequence>
<gene>
    <name evidence="2" type="ORF">EI983_09075</name>
</gene>
<name>A0A6I6ISY6_9RHOB</name>
<dbReference type="InterPro" id="IPR017850">
    <property type="entry name" value="Alkaline_phosphatase_core_sf"/>
</dbReference>
<dbReference type="Gene3D" id="3.40.720.10">
    <property type="entry name" value="Alkaline Phosphatase, subunit A"/>
    <property type="match status" value="1"/>
</dbReference>
<dbReference type="GO" id="GO:0004065">
    <property type="term" value="F:arylsulfatase activity"/>
    <property type="evidence" value="ECO:0007669"/>
    <property type="project" value="TreeGrafter"/>
</dbReference>
<dbReference type="GO" id="GO:0015024">
    <property type="term" value="F:glucuronate-2-sulfatase activity"/>
    <property type="evidence" value="ECO:0007669"/>
    <property type="project" value="TreeGrafter"/>
</dbReference>
<dbReference type="AlphaFoldDB" id="A0A6I6ISY6"/>
<reference evidence="3" key="1">
    <citation type="submission" date="2018-12" db="EMBL/GenBank/DDBJ databases">
        <title>Complete genome sequence of Roseovarius sp. MME-070.</title>
        <authorList>
            <person name="Nam Y.-D."/>
            <person name="Kang J."/>
            <person name="Chung W.-H."/>
            <person name="Park Y.S."/>
        </authorList>
    </citation>
    <scope>NUCLEOTIDE SEQUENCE [LARGE SCALE GENOMIC DNA]</scope>
    <source>
        <strain evidence="3">MME-070</strain>
    </source>
</reference>
<dbReference type="InterPro" id="IPR051849">
    <property type="entry name" value="GAG-degrading_sulfatase"/>
</dbReference>
<dbReference type="OrthoDB" id="9795675at2"/>
<organism evidence="2 3">
    <name type="scientific">Roseovarius faecimaris</name>
    <dbReference type="NCBI Taxonomy" id="2494550"/>
    <lineage>
        <taxon>Bacteria</taxon>
        <taxon>Pseudomonadati</taxon>
        <taxon>Pseudomonadota</taxon>
        <taxon>Alphaproteobacteria</taxon>
        <taxon>Rhodobacterales</taxon>
        <taxon>Roseobacteraceae</taxon>
        <taxon>Roseovarius</taxon>
    </lineage>
</organism>
<dbReference type="CDD" id="cd16037">
    <property type="entry name" value="sulfatase_like"/>
    <property type="match status" value="1"/>
</dbReference>
<dbReference type="EMBL" id="CP034348">
    <property type="protein sequence ID" value="QGX98426.1"/>
    <property type="molecule type" value="Genomic_DNA"/>
</dbReference>
<dbReference type="KEGG" id="rom:EI983_09075"/>
<accession>A0A6I6ISY6</accession>
<feature type="domain" description="Sulfatase N-terminal" evidence="1">
    <location>
        <begin position="3"/>
        <end position="337"/>
    </location>
</feature>